<gene>
    <name evidence="2" type="ORF">AAFF_G00178050</name>
</gene>
<organism evidence="2 3">
    <name type="scientific">Aldrovandia affinis</name>
    <dbReference type="NCBI Taxonomy" id="143900"/>
    <lineage>
        <taxon>Eukaryota</taxon>
        <taxon>Metazoa</taxon>
        <taxon>Chordata</taxon>
        <taxon>Craniata</taxon>
        <taxon>Vertebrata</taxon>
        <taxon>Euteleostomi</taxon>
        <taxon>Actinopterygii</taxon>
        <taxon>Neopterygii</taxon>
        <taxon>Teleostei</taxon>
        <taxon>Notacanthiformes</taxon>
        <taxon>Halosauridae</taxon>
        <taxon>Aldrovandia</taxon>
    </lineage>
</organism>
<keyword evidence="3" id="KW-1185">Reference proteome</keyword>
<sequence>MDKHRKRTEKCQIRVVTLHCLAASVSPVSRTELREMSPLTLDRRSMPSVIAERQRSPAGRHSNHRGFRNIAVTVRSPLCRGLHGAAALLAYPTVRRYGWV</sequence>
<evidence type="ECO:0000313" key="3">
    <source>
        <dbReference type="Proteomes" id="UP001221898"/>
    </source>
</evidence>
<accession>A0AAD7RKN4</accession>
<dbReference type="EMBL" id="JAINUG010000237">
    <property type="protein sequence ID" value="KAJ8385984.1"/>
    <property type="molecule type" value="Genomic_DNA"/>
</dbReference>
<comment type="caution">
    <text evidence="2">The sequence shown here is derived from an EMBL/GenBank/DDBJ whole genome shotgun (WGS) entry which is preliminary data.</text>
</comment>
<protein>
    <submittedName>
        <fullName evidence="2">Uncharacterized protein</fullName>
    </submittedName>
</protein>
<evidence type="ECO:0000313" key="2">
    <source>
        <dbReference type="EMBL" id="KAJ8385984.1"/>
    </source>
</evidence>
<proteinExistence type="predicted"/>
<name>A0AAD7RKN4_9TELE</name>
<dbReference type="AlphaFoldDB" id="A0AAD7RKN4"/>
<dbReference type="Proteomes" id="UP001221898">
    <property type="component" value="Unassembled WGS sequence"/>
</dbReference>
<evidence type="ECO:0000256" key="1">
    <source>
        <dbReference type="SAM" id="MobiDB-lite"/>
    </source>
</evidence>
<feature type="region of interest" description="Disordered" evidence="1">
    <location>
        <begin position="44"/>
        <end position="64"/>
    </location>
</feature>
<reference evidence="2" key="1">
    <citation type="journal article" date="2023" name="Science">
        <title>Genome structures resolve the early diversification of teleost fishes.</title>
        <authorList>
            <person name="Parey E."/>
            <person name="Louis A."/>
            <person name="Montfort J."/>
            <person name="Bouchez O."/>
            <person name="Roques C."/>
            <person name="Iampietro C."/>
            <person name="Lluch J."/>
            <person name="Castinel A."/>
            <person name="Donnadieu C."/>
            <person name="Desvignes T."/>
            <person name="Floi Bucao C."/>
            <person name="Jouanno E."/>
            <person name="Wen M."/>
            <person name="Mejri S."/>
            <person name="Dirks R."/>
            <person name="Jansen H."/>
            <person name="Henkel C."/>
            <person name="Chen W.J."/>
            <person name="Zahm M."/>
            <person name="Cabau C."/>
            <person name="Klopp C."/>
            <person name="Thompson A.W."/>
            <person name="Robinson-Rechavi M."/>
            <person name="Braasch I."/>
            <person name="Lecointre G."/>
            <person name="Bobe J."/>
            <person name="Postlethwait J.H."/>
            <person name="Berthelot C."/>
            <person name="Roest Crollius H."/>
            <person name="Guiguen Y."/>
        </authorList>
    </citation>
    <scope>NUCLEOTIDE SEQUENCE</scope>
    <source>
        <strain evidence="2">NC1722</strain>
    </source>
</reference>